<proteinExistence type="predicted"/>
<dbReference type="AlphaFoldDB" id="A0A6J4V8D3"/>
<protein>
    <submittedName>
        <fullName evidence="2">Uncharacterized protein</fullName>
    </submittedName>
</protein>
<gene>
    <name evidence="2" type="ORF">AVDCRST_MAG59-3581</name>
</gene>
<evidence type="ECO:0000313" key="2">
    <source>
        <dbReference type="EMBL" id="CAA9571548.1"/>
    </source>
</evidence>
<dbReference type="EMBL" id="CADCWF010000257">
    <property type="protein sequence ID" value="CAA9571548.1"/>
    <property type="molecule type" value="Genomic_DNA"/>
</dbReference>
<organism evidence="2">
    <name type="scientific">uncultured Thermomicrobiales bacterium</name>
    <dbReference type="NCBI Taxonomy" id="1645740"/>
    <lineage>
        <taxon>Bacteria</taxon>
        <taxon>Pseudomonadati</taxon>
        <taxon>Thermomicrobiota</taxon>
        <taxon>Thermomicrobia</taxon>
        <taxon>Thermomicrobiales</taxon>
        <taxon>environmental samples</taxon>
    </lineage>
</organism>
<feature type="non-terminal residue" evidence="2">
    <location>
        <position position="32"/>
    </location>
</feature>
<accession>A0A6J4V8D3</accession>
<reference evidence="2" key="1">
    <citation type="submission" date="2020-02" db="EMBL/GenBank/DDBJ databases">
        <authorList>
            <person name="Meier V. D."/>
        </authorList>
    </citation>
    <scope>NUCLEOTIDE SEQUENCE</scope>
    <source>
        <strain evidence="2">AVDCRST_MAG59</strain>
    </source>
</reference>
<feature type="non-terminal residue" evidence="2">
    <location>
        <position position="1"/>
    </location>
</feature>
<evidence type="ECO:0000256" key="1">
    <source>
        <dbReference type="SAM" id="MobiDB-lite"/>
    </source>
</evidence>
<feature type="region of interest" description="Disordered" evidence="1">
    <location>
        <begin position="1"/>
        <end position="32"/>
    </location>
</feature>
<name>A0A6J4V8D3_9BACT</name>
<sequence length="32" mass="2939">AVRGRGASGAGARARRCGADGARAPGTASAAL</sequence>